<feature type="transmembrane region" description="Helical" evidence="1">
    <location>
        <begin position="219"/>
        <end position="238"/>
    </location>
</feature>
<accession>A0ABW8SV42</accession>
<keyword evidence="1" id="KW-0472">Membrane</keyword>
<dbReference type="Pfam" id="PF18159">
    <property type="entry name" value="S_4TM"/>
    <property type="match status" value="1"/>
</dbReference>
<feature type="transmembrane region" description="Helical" evidence="1">
    <location>
        <begin position="66"/>
        <end position="91"/>
    </location>
</feature>
<name>A0ABW8SV42_9CLOT</name>
<feature type="transmembrane region" description="Helical" evidence="1">
    <location>
        <begin position="30"/>
        <end position="54"/>
    </location>
</feature>
<evidence type="ECO:0000256" key="1">
    <source>
        <dbReference type="SAM" id="Phobius"/>
    </source>
</evidence>
<comment type="caution">
    <text evidence="2">The sequence shown here is derived from an EMBL/GenBank/DDBJ whole genome shotgun (WGS) entry which is preliminary data.</text>
</comment>
<dbReference type="EMBL" id="JBJHZX010000093">
    <property type="protein sequence ID" value="MFL0198788.1"/>
    <property type="molecule type" value="Genomic_DNA"/>
</dbReference>
<reference evidence="2 3" key="1">
    <citation type="submission" date="2024-11" db="EMBL/GenBank/DDBJ databases">
        <authorList>
            <person name="Heng Y.C."/>
            <person name="Lim A.C.H."/>
            <person name="Lee J.K.Y."/>
            <person name="Kittelmann S."/>
        </authorList>
    </citation>
    <scope>NUCLEOTIDE SEQUENCE [LARGE SCALE GENOMIC DNA]</scope>
    <source>
        <strain evidence="2 3">WILCCON 0269</strain>
    </source>
</reference>
<protein>
    <submittedName>
        <fullName evidence="2">S-4TM family putative pore-forming effector</fullName>
    </submittedName>
</protein>
<keyword evidence="1" id="KW-1133">Transmembrane helix</keyword>
<evidence type="ECO:0000313" key="3">
    <source>
        <dbReference type="Proteomes" id="UP001623660"/>
    </source>
</evidence>
<evidence type="ECO:0000313" key="2">
    <source>
        <dbReference type="EMBL" id="MFL0198788.1"/>
    </source>
</evidence>
<feature type="transmembrane region" description="Helical" evidence="1">
    <location>
        <begin position="196"/>
        <end position="213"/>
    </location>
</feature>
<keyword evidence="3" id="KW-1185">Reference proteome</keyword>
<organism evidence="2 3">
    <name type="scientific">Candidatus Clostridium eludens</name>
    <dbReference type="NCBI Taxonomy" id="3381663"/>
    <lineage>
        <taxon>Bacteria</taxon>
        <taxon>Bacillati</taxon>
        <taxon>Bacillota</taxon>
        <taxon>Clostridia</taxon>
        <taxon>Eubacteriales</taxon>
        <taxon>Clostridiaceae</taxon>
        <taxon>Clostridium</taxon>
    </lineage>
</organism>
<dbReference type="Proteomes" id="UP001623660">
    <property type="component" value="Unassembled WGS sequence"/>
</dbReference>
<dbReference type="RefSeq" id="WP_406794902.1">
    <property type="nucleotide sequence ID" value="NZ_JBJHZX010000093.1"/>
</dbReference>
<proteinExistence type="predicted"/>
<gene>
    <name evidence="2" type="ORF">ACJDU8_25015</name>
</gene>
<sequence length="327" mass="37655">MNNGIINRENNQENLMKLAAQNYLYSKAKIILGIQIITQVVLVVCIALLPIFITDSFLKYHGIKKIQFTITTVGLSLILAAIDLIVMVPIINKDREIAASIQEDFDCTVLSIPWNDIKVDKPDGEIISSNASEYIKTKLSKVDIGAANSGTVLDCFRDWYSPKTIESLPLEVGRIICQRTNCWWDSYLRNKFKRDIVICSSGIFFLLLLIGIIREMSVPNIIINVFSPFLPVLTFTVVQCRENTRSIKCTKRLKIKADEYWGKVISNPTNFVLLNDLARKLQNEVFDCRKNNPLIFDWYYNKYRREQQRDTNYKAQTMIDQYNSTII</sequence>
<keyword evidence="1" id="KW-0812">Transmembrane</keyword>
<dbReference type="InterPro" id="IPR049920">
    <property type="entry name" value="IK1_05631-like"/>
</dbReference>